<organism evidence="1 2">
    <name type="scientific">Pontiella desulfatans</name>
    <dbReference type="NCBI Taxonomy" id="2750659"/>
    <lineage>
        <taxon>Bacteria</taxon>
        <taxon>Pseudomonadati</taxon>
        <taxon>Kiritimatiellota</taxon>
        <taxon>Kiritimatiellia</taxon>
        <taxon>Kiritimatiellales</taxon>
        <taxon>Pontiellaceae</taxon>
        <taxon>Pontiella</taxon>
    </lineage>
</organism>
<keyword evidence="2" id="KW-1185">Reference proteome</keyword>
<accession>A0A6C2U8D6</accession>
<sequence>MAGLGRTGYVLPSYEGNTMKSNEVLRKSLGELGVKSVASDLGLSTSLIYKWCQPSGTEDASGAENPLDRLAKVYELTGDKGPVEWLCRRADGYFVPNVKPADIDAIPLLHMTRRIVREFSDLLDVLTESIENDGEIDLQEAEKIRDEWEKLKSSAESFVGACEKGSYNEVR</sequence>
<dbReference type="AlphaFoldDB" id="A0A6C2U8D6"/>
<dbReference type="Proteomes" id="UP000366872">
    <property type="component" value="Unassembled WGS sequence"/>
</dbReference>
<dbReference type="InterPro" id="IPR009679">
    <property type="entry name" value="Phage_186_CII-like"/>
</dbReference>
<reference evidence="1 2" key="1">
    <citation type="submission" date="2019-04" db="EMBL/GenBank/DDBJ databases">
        <authorList>
            <person name="Van Vliet M D."/>
        </authorList>
    </citation>
    <scope>NUCLEOTIDE SEQUENCE [LARGE SCALE GENOMIC DNA]</scope>
    <source>
        <strain evidence="1 2">F1</strain>
    </source>
</reference>
<evidence type="ECO:0000313" key="1">
    <source>
        <dbReference type="EMBL" id="VGO16139.1"/>
    </source>
</evidence>
<dbReference type="GO" id="GO:0003677">
    <property type="term" value="F:DNA binding"/>
    <property type="evidence" value="ECO:0007669"/>
    <property type="project" value="InterPro"/>
</dbReference>
<gene>
    <name evidence="1" type="ORF">PDESU_04729</name>
</gene>
<proteinExistence type="predicted"/>
<evidence type="ECO:0000313" key="2">
    <source>
        <dbReference type="Proteomes" id="UP000366872"/>
    </source>
</evidence>
<protein>
    <submittedName>
        <fullName evidence="1">Uncharacterized protein</fullName>
    </submittedName>
</protein>
<dbReference type="Pfam" id="PF06892">
    <property type="entry name" value="Phage_CP76"/>
    <property type="match status" value="1"/>
</dbReference>
<dbReference type="EMBL" id="CAAHFG010000003">
    <property type="protein sequence ID" value="VGO16139.1"/>
    <property type="molecule type" value="Genomic_DNA"/>
</dbReference>
<name>A0A6C2U8D6_PONDE</name>